<evidence type="ECO:0000256" key="2">
    <source>
        <dbReference type="ARBA" id="ARBA00022908"/>
    </source>
</evidence>
<dbReference type="PROSITE" id="PS51900">
    <property type="entry name" value="CB"/>
    <property type="match status" value="1"/>
</dbReference>
<dbReference type="InterPro" id="IPR002104">
    <property type="entry name" value="Integrase_catalytic"/>
</dbReference>
<dbReference type="Pfam" id="PF00589">
    <property type="entry name" value="Phage_integrase"/>
    <property type="match status" value="1"/>
</dbReference>
<dbReference type="OrthoDB" id="107900at2"/>
<evidence type="ECO:0000256" key="1">
    <source>
        <dbReference type="ARBA" id="ARBA00008857"/>
    </source>
</evidence>
<dbReference type="SUPFAM" id="SSF56349">
    <property type="entry name" value="DNA breaking-rejoining enzymes"/>
    <property type="match status" value="1"/>
</dbReference>
<gene>
    <name evidence="8" type="ORF">SAMN05877842_1168</name>
</gene>
<dbReference type="InterPro" id="IPR010998">
    <property type="entry name" value="Integrase_recombinase_N"/>
</dbReference>
<dbReference type="RefSeq" id="WP_097150787.1">
    <property type="nucleotide sequence ID" value="NZ_OBQC01000016.1"/>
</dbReference>
<accession>A0A285UND3</accession>
<evidence type="ECO:0000256" key="4">
    <source>
        <dbReference type="ARBA" id="ARBA00023172"/>
    </source>
</evidence>
<feature type="domain" description="Tyr recombinase" evidence="6">
    <location>
        <begin position="112"/>
        <end position="302"/>
    </location>
</feature>
<organism evidence="8 9">
    <name type="scientific">Ureibacillus acetophenoni</name>
    <dbReference type="NCBI Taxonomy" id="614649"/>
    <lineage>
        <taxon>Bacteria</taxon>
        <taxon>Bacillati</taxon>
        <taxon>Bacillota</taxon>
        <taxon>Bacilli</taxon>
        <taxon>Bacillales</taxon>
        <taxon>Caryophanaceae</taxon>
        <taxon>Ureibacillus</taxon>
    </lineage>
</organism>
<dbReference type="CDD" id="cd00397">
    <property type="entry name" value="DNA_BRE_C"/>
    <property type="match status" value="1"/>
</dbReference>
<dbReference type="GO" id="GO:0006310">
    <property type="term" value="P:DNA recombination"/>
    <property type="evidence" value="ECO:0007669"/>
    <property type="project" value="UniProtKB-KW"/>
</dbReference>
<evidence type="ECO:0000313" key="8">
    <source>
        <dbReference type="EMBL" id="SOC43425.1"/>
    </source>
</evidence>
<dbReference type="Pfam" id="PF02899">
    <property type="entry name" value="Phage_int_SAM_1"/>
    <property type="match status" value="1"/>
</dbReference>
<dbReference type="GO" id="GO:0015074">
    <property type="term" value="P:DNA integration"/>
    <property type="evidence" value="ECO:0007669"/>
    <property type="project" value="UniProtKB-KW"/>
</dbReference>
<dbReference type="EMBL" id="OBQC01000016">
    <property type="protein sequence ID" value="SOC43425.1"/>
    <property type="molecule type" value="Genomic_DNA"/>
</dbReference>
<evidence type="ECO:0000259" key="7">
    <source>
        <dbReference type="PROSITE" id="PS51900"/>
    </source>
</evidence>
<sequence length="314" mass="37804">MTKIVEMIEEFKLNQEIQGRKKDYIYQCMFRLNRFNLFMINDLKIEDVEDIKSIHIKQYIKYKQEQSNENNRTINNYLATLKVFFQYLIEEEFLDEDDSPMKRIKNLKEDNTVIVTFNDDEVARIINDVKEETYSNVRDKLILIFLLETGIRVSELCNIKEIDISTKHILIHGKGSKQRLVHITKLMRRYMRKFESLKIERFKHKNKEDIEDYYFLDQSARKLHRSRINKILKEHCGNAKVRKEVRCSPHDCRHYYAQKSLKNGIDVYSLSRLMGHYDTQITSKYLRGLEQEDILTIGKMYSPLNEIKLFKSKY</sequence>
<dbReference type="Gene3D" id="1.10.443.10">
    <property type="entry name" value="Intergrase catalytic core"/>
    <property type="match status" value="1"/>
</dbReference>
<keyword evidence="3 5" id="KW-0238">DNA-binding</keyword>
<dbReference type="Proteomes" id="UP000219252">
    <property type="component" value="Unassembled WGS sequence"/>
</dbReference>
<keyword evidence="9" id="KW-1185">Reference proteome</keyword>
<dbReference type="InterPro" id="IPR044068">
    <property type="entry name" value="CB"/>
</dbReference>
<evidence type="ECO:0000256" key="5">
    <source>
        <dbReference type="PROSITE-ProRule" id="PRU01248"/>
    </source>
</evidence>
<reference evidence="9" key="1">
    <citation type="submission" date="2017-08" db="EMBL/GenBank/DDBJ databases">
        <authorList>
            <person name="Varghese N."/>
            <person name="Submissions S."/>
        </authorList>
    </citation>
    <scope>NUCLEOTIDE SEQUENCE [LARGE SCALE GENOMIC DNA]</scope>
    <source>
        <strain evidence="9">JC23</strain>
    </source>
</reference>
<comment type="similarity">
    <text evidence="1">Belongs to the 'phage' integrase family.</text>
</comment>
<dbReference type="GO" id="GO:0003677">
    <property type="term" value="F:DNA binding"/>
    <property type="evidence" value="ECO:0007669"/>
    <property type="project" value="UniProtKB-UniRule"/>
</dbReference>
<evidence type="ECO:0000313" key="9">
    <source>
        <dbReference type="Proteomes" id="UP000219252"/>
    </source>
</evidence>
<name>A0A285UND3_9BACL</name>
<protein>
    <submittedName>
        <fullName evidence="8">Integrase/recombinase XerD</fullName>
    </submittedName>
</protein>
<proteinExistence type="inferred from homology"/>
<evidence type="ECO:0000256" key="3">
    <source>
        <dbReference type="ARBA" id="ARBA00023125"/>
    </source>
</evidence>
<evidence type="ECO:0000259" key="6">
    <source>
        <dbReference type="PROSITE" id="PS51898"/>
    </source>
</evidence>
<dbReference type="PANTHER" id="PTHR30349:SF41">
    <property type="entry name" value="INTEGRASE_RECOMBINASE PROTEIN MJ0367-RELATED"/>
    <property type="match status" value="1"/>
</dbReference>
<dbReference type="InterPro" id="IPR050090">
    <property type="entry name" value="Tyrosine_recombinase_XerCD"/>
</dbReference>
<dbReference type="AlphaFoldDB" id="A0A285UND3"/>
<dbReference type="PROSITE" id="PS51898">
    <property type="entry name" value="TYR_RECOMBINASE"/>
    <property type="match status" value="1"/>
</dbReference>
<feature type="domain" description="Core-binding (CB)" evidence="7">
    <location>
        <begin position="2"/>
        <end position="89"/>
    </location>
</feature>
<dbReference type="InterPro" id="IPR004107">
    <property type="entry name" value="Integrase_SAM-like_N"/>
</dbReference>
<dbReference type="InterPro" id="IPR011010">
    <property type="entry name" value="DNA_brk_join_enz"/>
</dbReference>
<dbReference type="Gene3D" id="1.10.150.130">
    <property type="match status" value="1"/>
</dbReference>
<dbReference type="PANTHER" id="PTHR30349">
    <property type="entry name" value="PHAGE INTEGRASE-RELATED"/>
    <property type="match status" value="1"/>
</dbReference>
<dbReference type="InterPro" id="IPR013762">
    <property type="entry name" value="Integrase-like_cat_sf"/>
</dbReference>
<keyword evidence="2" id="KW-0229">DNA integration</keyword>
<keyword evidence="4" id="KW-0233">DNA recombination</keyword>